<feature type="compositionally biased region" description="Low complexity" evidence="1">
    <location>
        <begin position="177"/>
        <end position="187"/>
    </location>
</feature>
<reference evidence="2" key="2">
    <citation type="journal article" date="2022" name="Elife">
        <title>Obligate sexual reproduction of a homothallic fungus closely related to the Cryptococcus pathogenic species complex.</title>
        <authorList>
            <person name="Passer A.R."/>
            <person name="Clancey S.A."/>
            <person name="Shea T."/>
            <person name="David-Palma M."/>
            <person name="Averette A.F."/>
            <person name="Boekhout T."/>
            <person name="Porcel B.M."/>
            <person name="Nowrousian M."/>
            <person name="Cuomo C.A."/>
            <person name="Sun S."/>
            <person name="Heitman J."/>
            <person name="Coelho M.A."/>
        </authorList>
    </citation>
    <scope>NUCLEOTIDE SEQUENCE</scope>
    <source>
        <strain evidence="2">CBS 7841</strain>
    </source>
</reference>
<feature type="compositionally biased region" description="Low complexity" evidence="1">
    <location>
        <begin position="207"/>
        <end position="219"/>
    </location>
</feature>
<organism evidence="2 3">
    <name type="scientific">Cryptococcus depauperatus CBS 7841</name>
    <dbReference type="NCBI Taxonomy" id="1295531"/>
    <lineage>
        <taxon>Eukaryota</taxon>
        <taxon>Fungi</taxon>
        <taxon>Dikarya</taxon>
        <taxon>Basidiomycota</taxon>
        <taxon>Agaricomycotina</taxon>
        <taxon>Tremellomycetes</taxon>
        <taxon>Tremellales</taxon>
        <taxon>Cryptococcaceae</taxon>
        <taxon>Cryptococcus</taxon>
    </lineage>
</organism>
<dbReference type="OrthoDB" id="2413468at2759"/>
<feature type="compositionally biased region" description="Basic and acidic residues" evidence="1">
    <location>
        <begin position="405"/>
        <end position="414"/>
    </location>
</feature>
<sequence>MSARQPVQKQAATGPQLPRSPGGQLLSGAFAPSHNLTVGGDMMNRSSSAISSISSSSVPLRPSSRRRSTDASGLDYYWSSLAGAGASSSSSSLALSASPGPGFALSVSPAGVSIGGHLNKIKSHGNLGVGRRGNEDDTYFYQTSRLGTSQPGSDKGDTGASAQAMGENPTSRRIYVSSPGPSWSTSSNLKSPNIMHAGLKSIPPGRSDSFGTESSSSDSQYSLIEHQTSKIISEELRQASESFNNEQDVNVMPNAMSSTSHASPYETREQNAEQFRTPVAPTRQERPNYRNPQAIVYQEPRGLSPSKRAQTMPVIADSGSRHTASSRSTPAYLYTPKSATSYSLGNQDPVINNATPRSALSLESDYPDDGSDLEGKNQETIKGRYRRIIPTVDSSKDLANIVNGEQRRSPEKGNRGKSPGVPARSMLRSPHITTVFPVDSNNQPIISSTSMSPMSQAHSILPTITHTPDSPFSSPLVQAPARPDRSPSRGTTPSVSSSASISELTDMLGGAIDEIGLFDSKELPSPTVDEPLKRRRLSISLELDRGLEPAAKVTEGGPMTLTSLPVRGTSLTSPSMQGSTVKEDEAPGAGVASSLPPIVRKASSTSSNSPVNTLQQPLSPTLVHSPTVYSFYTQPKPAAMNFDQIKSLKSPAERALAYAKAINELARTESGLRQWCTLSSSEAHRPINQYSSKMSITVTPGRNNGNHNPLQLSPFDTPSYPRNVSAGSEFPLRADSYAAREISQRVMEPDDQPTAFPANLPYPQLQAHAQAQTTVNSANTSSGSLKPSQSMQSVSSFTSSKRGFFSVMRKTGNSKKESISLGPPSNNLYTGGSVGKKDVRGLPISAPRQQTTAAGITGLGISTGSLSPQKEHAHELGASSPIHNPRVQASLSTPMGPRKPRGGSFTPPPSGSGSRTLAGSIEKGQAHRQRASLDTGLTRVNPSHRTRASLDCGGASGMDVETRVGFRTGTNDETRDTSIGSKGSVPPPLSTEETEGNVRYMADVLPHVEKGILKAYLQRCGGDQMRALGAYLEDEKNGDVKS</sequence>
<feature type="region of interest" description="Disordered" evidence="1">
    <location>
        <begin position="461"/>
        <end position="502"/>
    </location>
</feature>
<feature type="compositionally biased region" description="Polar residues" evidence="1">
    <location>
        <begin position="1"/>
        <end position="13"/>
    </location>
</feature>
<evidence type="ECO:0000313" key="3">
    <source>
        <dbReference type="Proteomes" id="UP000094043"/>
    </source>
</evidence>
<gene>
    <name evidence="2" type="ORF">L203_100982</name>
</gene>
<dbReference type="RefSeq" id="XP_066066530.1">
    <property type="nucleotide sequence ID" value="XM_066210433.1"/>
</dbReference>
<feature type="region of interest" description="Disordered" evidence="1">
    <location>
        <begin position="360"/>
        <end position="379"/>
    </location>
</feature>
<accession>A0A1E3I9C4</accession>
<feature type="region of interest" description="Disordered" evidence="1">
    <location>
        <begin position="600"/>
        <end position="619"/>
    </location>
</feature>
<reference evidence="2" key="1">
    <citation type="submission" date="2016-06" db="EMBL/GenBank/DDBJ databases">
        <authorList>
            <person name="Cuomo C."/>
            <person name="Litvintseva A."/>
            <person name="Heitman J."/>
            <person name="Chen Y."/>
            <person name="Sun S."/>
            <person name="Springer D."/>
            <person name="Dromer F."/>
            <person name="Young S."/>
            <person name="Zeng Q."/>
            <person name="Chapman S."/>
            <person name="Gujja S."/>
            <person name="Saif S."/>
            <person name="Birren B."/>
        </authorList>
    </citation>
    <scope>NUCLEOTIDE SEQUENCE</scope>
    <source>
        <strain evidence="2">CBS 7841</strain>
    </source>
</reference>
<dbReference type="GeneID" id="91085196"/>
<keyword evidence="3" id="KW-1185">Reference proteome</keyword>
<feature type="region of interest" description="Disordered" evidence="1">
    <location>
        <begin position="772"/>
        <end position="799"/>
    </location>
</feature>
<dbReference type="VEuPathDB" id="FungiDB:L203_05183"/>
<feature type="region of interest" description="Disordered" evidence="1">
    <location>
        <begin position="397"/>
        <end position="430"/>
    </location>
</feature>
<feature type="compositionally biased region" description="Basic and acidic residues" evidence="1">
    <location>
        <begin position="960"/>
        <end position="976"/>
    </location>
</feature>
<feature type="region of interest" description="Disordered" evidence="1">
    <location>
        <begin position="1"/>
        <end position="71"/>
    </location>
</feature>
<feature type="region of interest" description="Disordered" evidence="1">
    <location>
        <begin position="201"/>
        <end position="220"/>
    </location>
</feature>
<feature type="region of interest" description="Disordered" evidence="1">
    <location>
        <begin position="553"/>
        <end position="594"/>
    </location>
</feature>
<feature type="compositionally biased region" description="Low complexity" evidence="1">
    <location>
        <begin position="45"/>
        <end position="62"/>
    </location>
</feature>
<proteinExistence type="predicted"/>
<feature type="compositionally biased region" description="Low complexity" evidence="1">
    <location>
        <begin position="488"/>
        <end position="502"/>
    </location>
</feature>
<evidence type="ECO:0000313" key="2">
    <source>
        <dbReference type="EMBL" id="WVN85830.1"/>
    </source>
</evidence>
<feature type="region of interest" description="Disordered" evidence="1">
    <location>
        <begin position="695"/>
        <end position="728"/>
    </location>
</feature>
<feature type="compositionally biased region" description="Polar residues" evidence="1">
    <location>
        <begin position="569"/>
        <end position="580"/>
    </location>
</feature>
<feature type="compositionally biased region" description="Polar residues" evidence="1">
    <location>
        <begin position="772"/>
        <end position="783"/>
    </location>
</feature>
<feature type="compositionally biased region" description="Polar residues" evidence="1">
    <location>
        <begin position="695"/>
        <end position="726"/>
    </location>
</feature>
<name>A0A1E3I9C4_9TREE</name>
<feature type="compositionally biased region" description="Polar residues" evidence="1">
    <location>
        <begin position="602"/>
        <end position="619"/>
    </location>
</feature>
<feature type="region of interest" description="Disordered" evidence="1">
    <location>
        <begin position="144"/>
        <end position="192"/>
    </location>
</feature>
<evidence type="ECO:0000256" key="1">
    <source>
        <dbReference type="SAM" id="MobiDB-lite"/>
    </source>
</evidence>
<feature type="compositionally biased region" description="Polar residues" evidence="1">
    <location>
        <begin position="858"/>
        <end position="868"/>
    </location>
</feature>
<feature type="region of interest" description="Disordered" evidence="1">
    <location>
        <begin position="858"/>
        <end position="994"/>
    </location>
</feature>
<dbReference type="KEGG" id="cdep:91085196"/>
<dbReference type="EMBL" id="CP143784">
    <property type="protein sequence ID" value="WVN85830.1"/>
    <property type="molecule type" value="Genomic_DNA"/>
</dbReference>
<protein>
    <submittedName>
        <fullName evidence="2">Uncharacterized protein</fullName>
    </submittedName>
</protein>
<reference evidence="2" key="3">
    <citation type="submission" date="2024-01" db="EMBL/GenBank/DDBJ databases">
        <authorList>
            <person name="Coelho M.A."/>
            <person name="David-Palma M."/>
            <person name="Shea T."/>
            <person name="Sun S."/>
            <person name="Cuomo C.A."/>
            <person name="Heitman J."/>
        </authorList>
    </citation>
    <scope>NUCLEOTIDE SEQUENCE</scope>
    <source>
        <strain evidence="2">CBS 7841</strain>
    </source>
</reference>
<dbReference type="Proteomes" id="UP000094043">
    <property type="component" value="Chromosome 1"/>
</dbReference>
<feature type="region of interest" description="Disordered" evidence="1">
    <location>
        <begin position="812"/>
        <end position="834"/>
    </location>
</feature>
<dbReference type="AlphaFoldDB" id="A0A1E3I9C4"/>
<feature type="compositionally biased region" description="Low complexity" evidence="1">
    <location>
        <begin position="784"/>
        <end position="799"/>
    </location>
</feature>
<feature type="compositionally biased region" description="Polar residues" evidence="1">
    <location>
        <begin position="462"/>
        <end position="476"/>
    </location>
</feature>